<dbReference type="KEGG" id="aqu:105316778"/>
<dbReference type="Pfam" id="PF01408">
    <property type="entry name" value="GFO_IDH_MocA"/>
    <property type="match status" value="1"/>
</dbReference>
<dbReference type="InterPro" id="IPR036291">
    <property type="entry name" value="NAD(P)-bd_dom_sf"/>
</dbReference>
<reference evidence="5" key="1">
    <citation type="journal article" date="2010" name="Nature">
        <title>The Amphimedon queenslandica genome and the evolution of animal complexity.</title>
        <authorList>
            <person name="Srivastava M."/>
            <person name="Simakov O."/>
            <person name="Chapman J."/>
            <person name="Fahey B."/>
            <person name="Gauthier M.E."/>
            <person name="Mitros T."/>
            <person name="Richards G.S."/>
            <person name="Conaco C."/>
            <person name="Dacre M."/>
            <person name="Hellsten U."/>
            <person name="Larroux C."/>
            <person name="Putnam N.H."/>
            <person name="Stanke M."/>
            <person name="Adamska M."/>
            <person name="Darling A."/>
            <person name="Degnan S.M."/>
            <person name="Oakley T.H."/>
            <person name="Plachetzki D.C."/>
            <person name="Zhai Y."/>
            <person name="Adamski M."/>
            <person name="Calcino A."/>
            <person name="Cummins S.F."/>
            <person name="Goodstein D.M."/>
            <person name="Harris C."/>
            <person name="Jackson D.J."/>
            <person name="Leys S.P."/>
            <person name="Shu S."/>
            <person name="Woodcroft B.J."/>
            <person name="Vervoort M."/>
            <person name="Kosik K.S."/>
            <person name="Manning G."/>
            <person name="Degnan B.M."/>
            <person name="Rokhsar D.S."/>
        </authorList>
    </citation>
    <scope>NUCLEOTIDE SEQUENCE [LARGE SCALE GENOMIC DNA]</scope>
</reference>
<evidence type="ECO:0000313" key="5">
    <source>
        <dbReference type="Proteomes" id="UP000007879"/>
    </source>
</evidence>
<organism evidence="4">
    <name type="scientific">Amphimedon queenslandica</name>
    <name type="common">Sponge</name>
    <dbReference type="NCBI Taxonomy" id="400682"/>
    <lineage>
        <taxon>Eukaryota</taxon>
        <taxon>Metazoa</taxon>
        <taxon>Porifera</taxon>
        <taxon>Demospongiae</taxon>
        <taxon>Heteroscleromorpha</taxon>
        <taxon>Haplosclerida</taxon>
        <taxon>Niphatidae</taxon>
        <taxon>Amphimedon</taxon>
    </lineage>
</organism>
<proteinExistence type="inferred from homology"/>
<feature type="domain" description="GFO/IDH/MocA-like oxidoreductase" evidence="3">
    <location>
        <begin position="136"/>
        <end position="261"/>
    </location>
</feature>
<dbReference type="SUPFAM" id="SSF55347">
    <property type="entry name" value="Glyceraldehyde-3-phosphate dehydrogenase-like, C-terminal domain"/>
    <property type="match status" value="1"/>
</dbReference>
<keyword evidence="5" id="KW-1185">Reference proteome</keyword>
<protein>
    <recommendedName>
        <fullName evidence="6">Gfo/Idh/MocA-like oxidoreductase N-terminal domain-containing protein</fullName>
    </recommendedName>
</protein>
<dbReference type="InterPro" id="IPR000683">
    <property type="entry name" value="Gfo/Idh/MocA-like_OxRdtase_N"/>
</dbReference>
<evidence type="ECO:0008006" key="6">
    <source>
        <dbReference type="Google" id="ProtNLM"/>
    </source>
</evidence>
<evidence type="ECO:0000259" key="3">
    <source>
        <dbReference type="Pfam" id="PF22725"/>
    </source>
</evidence>
<dbReference type="GO" id="GO:0000166">
    <property type="term" value="F:nucleotide binding"/>
    <property type="evidence" value="ECO:0007669"/>
    <property type="project" value="InterPro"/>
</dbReference>
<dbReference type="Proteomes" id="UP000007879">
    <property type="component" value="Unassembled WGS sequence"/>
</dbReference>
<dbReference type="Pfam" id="PF22725">
    <property type="entry name" value="GFO_IDH_MocA_C3"/>
    <property type="match status" value="1"/>
</dbReference>
<dbReference type="Gene3D" id="3.30.360.10">
    <property type="entry name" value="Dihydrodipicolinate Reductase, domain 2"/>
    <property type="match status" value="1"/>
</dbReference>
<dbReference type="SUPFAM" id="SSF51735">
    <property type="entry name" value="NAD(P)-binding Rossmann-fold domains"/>
    <property type="match status" value="1"/>
</dbReference>
<dbReference type="EnsemblMetazoa" id="XM_011411959.2">
    <property type="protein sequence ID" value="XP_011410261.2"/>
    <property type="gene ID" value="LOC105316778"/>
</dbReference>
<gene>
    <name evidence="4" type="primary">105316778</name>
</gene>
<dbReference type="Gene3D" id="3.40.50.720">
    <property type="entry name" value="NAD(P)-binding Rossmann-like Domain"/>
    <property type="match status" value="1"/>
</dbReference>
<accession>A0A1X7VI47</accession>
<feature type="domain" description="Gfo/Idh/MocA-like oxidoreductase N-terminal" evidence="2">
    <location>
        <begin position="3"/>
        <end position="125"/>
    </location>
</feature>
<reference evidence="4" key="2">
    <citation type="submission" date="2017-05" db="UniProtKB">
        <authorList>
            <consortium name="EnsemblMetazoa"/>
        </authorList>
    </citation>
    <scope>IDENTIFICATION</scope>
</reference>
<sequence length="347" mass="37673">MSVRVALVGCGRISRVHLNSLLALRDQSLVISTAVDPNVAAAQQTRQLLPAPQECKVYGSVEEAGDDSYDAAVIMVPHHLHVEIAREVLSKGKHVLLEKPLAISIEGCRELLALAQSTDRVFMVAENSPHWPEVAHAVNLIKEEVIGDPYYAQANYWEAVGHSDFNNGDVAEWRFDPSQVGGGVVMDGAIHWMRPLRLFLGDISKVVSTMAYPWESVKGESLADALIQFKNGRTGLLHCHTNIIPMEKIPFFQIFGTKGEITIHGSFDGGLSVHTAGRTVSVNPGGYFGAFKPQMASFVSAIKKGKRISPSDSGSVLEAFKDVLVANAIYRSAKSGAWEAVDNNDTV</sequence>
<dbReference type="PANTHER" id="PTHR43377:SF1">
    <property type="entry name" value="BILIVERDIN REDUCTASE A"/>
    <property type="match status" value="1"/>
</dbReference>
<dbReference type="InParanoid" id="A0A1X7VI47"/>
<dbReference type="InterPro" id="IPR055170">
    <property type="entry name" value="GFO_IDH_MocA-like_dom"/>
</dbReference>
<evidence type="ECO:0000313" key="4">
    <source>
        <dbReference type="EnsemblMetazoa" id="Aqu2.1.39716_001"/>
    </source>
</evidence>
<dbReference type="EnsemblMetazoa" id="Aqu2.1.39716_001">
    <property type="protein sequence ID" value="Aqu2.1.39716_001"/>
    <property type="gene ID" value="Aqu2.1.39716"/>
</dbReference>
<comment type="similarity">
    <text evidence="1">Belongs to the Gfo/Idh/MocA family.</text>
</comment>
<evidence type="ECO:0000256" key="1">
    <source>
        <dbReference type="ARBA" id="ARBA00010928"/>
    </source>
</evidence>
<dbReference type="InterPro" id="IPR051450">
    <property type="entry name" value="Gfo/Idh/MocA_Oxidoreductases"/>
</dbReference>
<dbReference type="PANTHER" id="PTHR43377">
    <property type="entry name" value="BILIVERDIN REDUCTASE A"/>
    <property type="match status" value="1"/>
</dbReference>
<dbReference type="OrthoDB" id="2129491at2759"/>
<dbReference type="STRING" id="400682.A0A1X7VI47"/>
<dbReference type="AlphaFoldDB" id="A0A1X7VI47"/>
<name>A0A1X7VI47_AMPQE</name>
<evidence type="ECO:0000259" key="2">
    <source>
        <dbReference type="Pfam" id="PF01408"/>
    </source>
</evidence>